<evidence type="ECO:0000313" key="3">
    <source>
        <dbReference type="EMBL" id="KAG7308752.1"/>
    </source>
</evidence>
<proteinExistence type="predicted"/>
<comment type="caution">
    <text evidence="3">The sequence shown here is derived from an EMBL/GenBank/DDBJ whole genome shotgun (WGS) entry which is preliminary data.</text>
</comment>
<reference evidence="3 4" key="1">
    <citation type="submission" date="2021-06" db="EMBL/GenBank/DDBJ databases">
        <title>A haploid diamondback moth (Plutella xylostella L.) genome assembly resolves 31 chromosomes and identifies a diamide resistance mutation.</title>
        <authorList>
            <person name="Ward C.M."/>
            <person name="Perry K.D."/>
            <person name="Baker G."/>
            <person name="Powis K."/>
            <person name="Heckel D.G."/>
            <person name="Baxter S.W."/>
        </authorList>
    </citation>
    <scope>NUCLEOTIDE SEQUENCE [LARGE SCALE GENOMIC DNA]</scope>
    <source>
        <strain evidence="3 4">LV</strain>
        <tissue evidence="3">Single pupa</tissue>
    </source>
</reference>
<dbReference type="EMBL" id="JAHIBW010000008">
    <property type="protein sequence ID" value="KAG7308752.1"/>
    <property type="molecule type" value="Genomic_DNA"/>
</dbReference>
<feature type="compositionally biased region" description="Low complexity" evidence="2">
    <location>
        <begin position="215"/>
        <end position="226"/>
    </location>
</feature>
<feature type="region of interest" description="Disordered" evidence="2">
    <location>
        <begin position="512"/>
        <end position="549"/>
    </location>
</feature>
<feature type="compositionally biased region" description="Basic and acidic residues" evidence="2">
    <location>
        <begin position="123"/>
        <end position="134"/>
    </location>
</feature>
<feature type="region of interest" description="Disordered" evidence="2">
    <location>
        <begin position="120"/>
        <end position="235"/>
    </location>
</feature>
<dbReference type="InterPro" id="IPR033316">
    <property type="entry name" value="RBBP8-like"/>
</dbReference>
<keyword evidence="1" id="KW-0175">Coiled coil</keyword>
<dbReference type="PANTHER" id="PTHR15107">
    <property type="entry name" value="RETINOBLASTOMA BINDING PROTEIN 8"/>
    <property type="match status" value="1"/>
</dbReference>
<evidence type="ECO:0008006" key="5">
    <source>
        <dbReference type="Google" id="ProtNLM"/>
    </source>
</evidence>
<dbReference type="PANTHER" id="PTHR15107:SF0">
    <property type="entry name" value="DNA ENDONUCLEASE ACTIVATOR CTP1 C-TERMINAL DOMAIN-CONTAINING PROTEIN"/>
    <property type="match status" value="1"/>
</dbReference>
<sequence>MDSANKLTTTCNFIDTSKSLKFQAITVTIQKLADQFKDVVLDYEELRLQSEKYQAQCDALNQELTKKSCRNCTGLKEVVAEKDNVIQLVGSTLTKLDETKDFKLLKELFKILCGDIHTLTPPRDQDNIEPDNNKLPKAASTSTPKVEAASPSFTEPSAREDSVSEIEGTPTGRTSPIILSKKVRSRTTVDTTSAGEKKKSSNSWPTSEPKQVKLTFPTSTPSRTSSHGGGKMKQSRLNLVRKKPSLVVDLTCSPVLSQFKSSQEDREIKVQVPIKQGSLDNDETILPSPTSGPPLQAKYTFLYKSSSTKNSPCKLKRPEDLKIKFEDTTRLDANNDTSDQPTGDATCMEESINLLQPFKFPKSPKKPSVKLKEEVDENATQFDTNVSLSILQQVDRIENDAQKLKSASPMKGPLAENLNITNMPTQHDTEVSISVLQRNSSKNKRSDIVDKKIHVRKTPEKLEDIYKEPTVRKKAEKRALPGWSCEECKNFYSELYKDNEPMLLKLMDACSRHRGRRNPARPATPPGYWQPRWDMPTSTEEFNRRNNAD</sequence>
<protein>
    <recommendedName>
        <fullName evidence="5">DNA endonuclease RBBP8</fullName>
    </recommendedName>
</protein>
<gene>
    <name evidence="3" type="ORF">JYU34_005983</name>
</gene>
<keyword evidence="4" id="KW-1185">Reference proteome</keyword>
<name>A0ABQ7QUN6_PLUXY</name>
<accession>A0ABQ7QUN6</accession>
<dbReference type="Proteomes" id="UP000823941">
    <property type="component" value="Chromosome 8"/>
</dbReference>
<evidence type="ECO:0000313" key="4">
    <source>
        <dbReference type="Proteomes" id="UP000823941"/>
    </source>
</evidence>
<evidence type="ECO:0000256" key="2">
    <source>
        <dbReference type="SAM" id="MobiDB-lite"/>
    </source>
</evidence>
<evidence type="ECO:0000256" key="1">
    <source>
        <dbReference type="SAM" id="Coils"/>
    </source>
</evidence>
<organism evidence="3 4">
    <name type="scientific">Plutella xylostella</name>
    <name type="common">Diamondback moth</name>
    <name type="synonym">Plutella maculipennis</name>
    <dbReference type="NCBI Taxonomy" id="51655"/>
    <lineage>
        <taxon>Eukaryota</taxon>
        <taxon>Metazoa</taxon>
        <taxon>Ecdysozoa</taxon>
        <taxon>Arthropoda</taxon>
        <taxon>Hexapoda</taxon>
        <taxon>Insecta</taxon>
        <taxon>Pterygota</taxon>
        <taxon>Neoptera</taxon>
        <taxon>Endopterygota</taxon>
        <taxon>Lepidoptera</taxon>
        <taxon>Glossata</taxon>
        <taxon>Ditrysia</taxon>
        <taxon>Yponomeutoidea</taxon>
        <taxon>Plutellidae</taxon>
        <taxon>Plutella</taxon>
    </lineage>
</organism>
<feature type="coiled-coil region" evidence="1">
    <location>
        <begin position="29"/>
        <end position="70"/>
    </location>
</feature>